<evidence type="ECO:0000256" key="4">
    <source>
        <dbReference type="ARBA" id="ARBA00022729"/>
    </source>
</evidence>
<organism evidence="11 13">
    <name type="scientific">Kluyveromyces marxianus</name>
    <name type="common">Yeast</name>
    <name type="synonym">Candida kefyr</name>
    <dbReference type="NCBI Taxonomy" id="4911"/>
    <lineage>
        <taxon>Eukaryota</taxon>
        <taxon>Fungi</taxon>
        <taxon>Dikarya</taxon>
        <taxon>Ascomycota</taxon>
        <taxon>Saccharomycotina</taxon>
        <taxon>Saccharomycetes</taxon>
        <taxon>Saccharomycetales</taxon>
        <taxon>Saccharomycetaceae</taxon>
        <taxon>Kluyveromyces</taxon>
    </lineage>
</organism>
<keyword evidence="7" id="KW-0961">Cell wall biogenesis/degradation</keyword>
<dbReference type="Proteomes" id="UP000422736">
    <property type="component" value="Chromosome 1"/>
</dbReference>
<evidence type="ECO:0000256" key="3">
    <source>
        <dbReference type="ARBA" id="ARBA00012780"/>
    </source>
</evidence>
<sequence length="395" mass="43140">MVRLLDILGALLVAELMGLANAKQSYQVVEFGNVGFSGTYKNVKKISNEDKDSCTCNLGDEIWFSGENAPLNEGVSVHFRGPLSLSKFAFYTSPSFDINDSSSSQSWNRTAYYDASNKTANNVTFLTNAGDNSSCLGKALTYADSTGTGKASDATILGSDNLLKSDEEFSIFSEVKCPKSGYNKACGVYRSGIPAYHGFDGETKMFLFEFTMPTASEKNSSSIEYYDMPAIWLLNDHIPRTSQYPTNPNCSCWNTGCGEFDIFEVMNGTERNNLYSTFHTFQGIEYLGYGIQADGYIPRDTEGTMKGGVLFDSKGNTVVFMSNDTTFDTEVDYNTIQKLTSVSKNEKYDTNLATISATAPTSTSKSGAAILIPQLSGTFQALLMSAILSTINFIF</sequence>
<protein>
    <recommendedName>
        <fullName evidence="3">glucan endo-1,3-beta-D-glucosidase</fullName>
        <ecNumber evidence="3">3.2.1.39</ecNumber>
    </recommendedName>
</protein>
<dbReference type="EMBL" id="CP015054">
    <property type="protein sequence ID" value="QGN13365.1"/>
    <property type="molecule type" value="Genomic_DNA"/>
</dbReference>
<evidence type="ECO:0000256" key="5">
    <source>
        <dbReference type="ARBA" id="ARBA00022801"/>
    </source>
</evidence>
<evidence type="ECO:0000256" key="1">
    <source>
        <dbReference type="ARBA" id="ARBA00000382"/>
    </source>
</evidence>
<keyword evidence="13" id="KW-1185">Reference proteome</keyword>
<feature type="domain" description="Cell wall protein YJL171C/Tos1 N-terminal" evidence="10">
    <location>
        <begin position="28"/>
        <end position="93"/>
    </location>
</feature>
<feature type="signal peptide" evidence="8">
    <location>
        <begin position="1"/>
        <end position="22"/>
    </location>
</feature>
<keyword evidence="4 8" id="KW-0732">Signal</keyword>
<evidence type="ECO:0000256" key="7">
    <source>
        <dbReference type="ARBA" id="ARBA00023316"/>
    </source>
</evidence>
<dbReference type="PANTHER" id="PTHR31737:SF3">
    <property type="entry name" value="CELL WALL PROTEIN YJL171C"/>
    <property type="match status" value="1"/>
</dbReference>
<dbReference type="Proteomes" id="UP000422736">
    <property type="component" value="Chromosome 7"/>
</dbReference>
<evidence type="ECO:0000313" key="11">
    <source>
        <dbReference type="EMBL" id="QGN13365.1"/>
    </source>
</evidence>
<proteinExistence type="inferred from homology"/>
<evidence type="ECO:0000259" key="10">
    <source>
        <dbReference type="Pfam" id="PF10290"/>
    </source>
</evidence>
<dbReference type="InterPro" id="IPR018807">
    <property type="entry name" value="YJL171C/Tos1_N"/>
</dbReference>
<dbReference type="Pfam" id="PF10287">
    <property type="entry name" value="YJL171C_Tos1_C"/>
    <property type="match status" value="1"/>
</dbReference>
<evidence type="ECO:0000313" key="12">
    <source>
        <dbReference type="EMBL" id="QGN18001.1"/>
    </source>
</evidence>
<accession>A0ABX6EMI5</accession>
<dbReference type="InterPro" id="IPR018805">
    <property type="entry name" value="YJL171C/Tos1_C"/>
</dbReference>
<dbReference type="EC" id="3.2.1.39" evidence="3"/>
<evidence type="ECO:0000256" key="2">
    <source>
        <dbReference type="ARBA" id="ARBA00006055"/>
    </source>
</evidence>
<evidence type="ECO:0000259" key="9">
    <source>
        <dbReference type="Pfam" id="PF10287"/>
    </source>
</evidence>
<comment type="catalytic activity">
    <reaction evidence="1">
        <text>Hydrolysis of (1-&gt;3)-beta-D-glucosidic linkages in (1-&gt;3)-beta-D-glucans.</text>
        <dbReference type="EC" id="3.2.1.39"/>
    </reaction>
</comment>
<dbReference type="EMBL" id="CP015061">
    <property type="protein sequence ID" value="QGN18001.1"/>
    <property type="molecule type" value="Genomic_DNA"/>
</dbReference>
<comment type="similarity">
    <text evidence="2">Belongs to the PGA52 family.</text>
</comment>
<evidence type="ECO:0000313" key="13">
    <source>
        <dbReference type="Proteomes" id="UP000422736"/>
    </source>
</evidence>
<gene>
    <name evidence="11" type="primary">TOH1</name>
    <name evidence="11" type="ORF">FIM1_1</name>
    <name evidence="12" type="ORF">FIM1_4317</name>
</gene>
<reference evidence="11 13" key="2">
    <citation type="submission" date="2019-11" db="EMBL/GenBank/DDBJ databases">
        <authorList>
            <person name="Lu H."/>
        </authorList>
    </citation>
    <scope>NUCLEOTIDE SEQUENCE [LARGE SCALE GENOMIC DNA]</scope>
    <source>
        <strain evidence="11 13">FIM1</strain>
    </source>
</reference>
<reference evidence="11 13" key="1">
    <citation type="submission" date="2016-03" db="EMBL/GenBank/DDBJ databases">
        <title>How can Kluyveromyces marxianus grow so fast - potential evolutionary course in Saccharomyces Complex revealed by comparative genomics.</title>
        <authorList>
            <person name="Mo W."/>
            <person name="Lu W."/>
            <person name="Yang X."/>
            <person name="Qi J."/>
            <person name="Lv H."/>
        </authorList>
    </citation>
    <scope>NUCLEOTIDE SEQUENCE [LARGE SCALE GENOMIC DNA]</scope>
    <source>
        <strain evidence="11 13">FIM1</strain>
    </source>
</reference>
<evidence type="ECO:0000256" key="6">
    <source>
        <dbReference type="ARBA" id="ARBA00023295"/>
    </source>
</evidence>
<dbReference type="PANTHER" id="PTHR31737">
    <property type="entry name" value="PROTEIN TOS1"/>
    <property type="match status" value="1"/>
</dbReference>
<evidence type="ECO:0000256" key="8">
    <source>
        <dbReference type="SAM" id="SignalP"/>
    </source>
</evidence>
<dbReference type="Pfam" id="PF10290">
    <property type="entry name" value="YJL171C_Tos1_N"/>
    <property type="match status" value="1"/>
</dbReference>
<name>A0ABX6EMI5_KLUMA</name>
<feature type="domain" description="Cell wall protein YJL171C/Tos1 C-terminal" evidence="9">
    <location>
        <begin position="106"/>
        <end position="339"/>
    </location>
</feature>
<feature type="chain" id="PRO_5045034022" description="glucan endo-1,3-beta-D-glucosidase" evidence="8">
    <location>
        <begin position="23"/>
        <end position="395"/>
    </location>
</feature>
<keyword evidence="5" id="KW-0378">Hydrolase</keyword>
<keyword evidence="6" id="KW-0326">Glycosidase</keyword>